<sequence>MMALDANSTWELVPLPADKRAISCKWVFTVKMNPDGSVARLKARLVAKGYAQTYGVDYSDTFSPVAKLASIRLFISLAATSHWVLHQLDIKNAFLHGDLQEEVYMEQPPGFVAQGRVCRLRKSLYGLKQSPRAWFGRFSEVVQEFGMKKSKCDHFVFYRHSETNIILLVVYVDDIFITGNDTAGISSLKLLLQTQFQTKDLGMLKYFLGIEVTRCKRGIFLSQRKYVLDLLAETGNLGAKPCSAPMAPNLQLTANADELFEDPEKYRRLVGKLNYLTVTRPDIAYSVSVLSQFMSSPTVTHWEALGQILCYLKGAPGRGILYKNHGHSNIECFSDADWSGSKVDRRSTIGYCVFVGGNLVSWRSKKQSVVSRSSAESEYRAMAQSVCEVMWIQQLLDEVGLKNPQPIKLWCDNQAALHIASNPIFHERTKHIEIDCHFIREKIQQKIISTEYIKTGDQLGDIFIKALNGARVDYICNKLGMINIYAPT</sequence>
<dbReference type="PANTHER" id="PTHR11439">
    <property type="entry name" value="GAG-POL-RELATED RETROTRANSPOSON"/>
    <property type="match status" value="1"/>
</dbReference>
<dbReference type="AlphaFoldDB" id="A0A6V7NSD9"/>
<dbReference type="SUPFAM" id="SSF56672">
    <property type="entry name" value="DNA/RNA polymerases"/>
    <property type="match status" value="1"/>
</dbReference>
<dbReference type="InterPro" id="IPR043502">
    <property type="entry name" value="DNA/RNA_pol_sf"/>
</dbReference>
<protein>
    <recommendedName>
        <fullName evidence="1">Reverse transcriptase Ty1/copia-type domain-containing protein</fullName>
    </recommendedName>
</protein>
<evidence type="ECO:0000313" key="2">
    <source>
        <dbReference type="EMBL" id="CAD1821485.1"/>
    </source>
</evidence>
<dbReference type="PANTHER" id="PTHR11439:SF467">
    <property type="entry name" value="INTEGRASE CATALYTIC DOMAIN-CONTAINING PROTEIN"/>
    <property type="match status" value="1"/>
</dbReference>
<organism evidence="2">
    <name type="scientific">Ananas comosus var. bracteatus</name>
    <name type="common">red pineapple</name>
    <dbReference type="NCBI Taxonomy" id="296719"/>
    <lineage>
        <taxon>Eukaryota</taxon>
        <taxon>Viridiplantae</taxon>
        <taxon>Streptophyta</taxon>
        <taxon>Embryophyta</taxon>
        <taxon>Tracheophyta</taxon>
        <taxon>Spermatophyta</taxon>
        <taxon>Magnoliopsida</taxon>
        <taxon>Liliopsida</taxon>
        <taxon>Poales</taxon>
        <taxon>Bromeliaceae</taxon>
        <taxon>Bromelioideae</taxon>
        <taxon>Ananas</taxon>
    </lineage>
</organism>
<accession>A0A6V7NSD9</accession>
<dbReference type="CDD" id="cd09272">
    <property type="entry name" value="RNase_HI_RT_Ty1"/>
    <property type="match status" value="1"/>
</dbReference>
<dbReference type="EMBL" id="LR862141">
    <property type="protein sequence ID" value="CAD1821485.1"/>
    <property type="molecule type" value="Genomic_DNA"/>
</dbReference>
<proteinExistence type="predicted"/>
<feature type="domain" description="Reverse transcriptase Ty1/copia-type" evidence="1">
    <location>
        <begin position="7"/>
        <end position="247"/>
    </location>
</feature>
<dbReference type="InterPro" id="IPR013103">
    <property type="entry name" value="RVT_2"/>
</dbReference>
<evidence type="ECO:0000259" key="1">
    <source>
        <dbReference type="Pfam" id="PF07727"/>
    </source>
</evidence>
<name>A0A6V7NSD9_ANACO</name>
<reference evidence="2" key="1">
    <citation type="submission" date="2020-07" db="EMBL/GenBank/DDBJ databases">
        <authorList>
            <person name="Lin J."/>
        </authorList>
    </citation>
    <scope>NUCLEOTIDE SEQUENCE</scope>
</reference>
<dbReference type="Pfam" id="PF07727">
    <property type="entry name" value="RVT_2"/>
    <property type="match status" value="1"/>
</dbReference>
<gene>
    <name evidence="2" type="ORF">CB5_LOCUS4696</name>
</gene>